<feature type="domain" description="PDZ" evidence="7">
    <location>
        <begin position="94"/>
        <end position="178"/>
    </location>
</feature>
<protein>
    <submittedName>
        <fullName evidence="8">S41 family peptidase</fullName>
    </submittedName>
</protein>
<dbReference type="InterPro" id="IPR029045">
    <property type="entry name" value="ClpP/crotonase-like_dom_sf"/>
</dbReference>
<dbReference type="EMBL" id="SMDR01000003">
    <property type="protein sequence ID" value="TNJ32984.1"/>
    <property type="molecule type" value="Genomic_DNA"/>
</dbReference>
<dbReference type="InterPro" id="IPR036034">
    <property type="entry name" value="PDZ_sf"/>
</dbReference>
<evidence type="ECO:0000256" key="4">
    <source>
        <dbReference type="ARBA" id="ARBA00022825"/>
    </source>
</evidence>
<dbReference type="PANTHER" id="PTHR32060:SF30">
    <property type="entry name" value="CARBOXY-TERMINAL PROCESSING PROTEASE CTPA"/>
    <property type="match status" value="1"/>
</dbReference>
<dbReference type="Pfam" id="PF17820">
    <property type="entry name" value="PDZ_6"/>
    <property type="match status" value="1"/>
</dbReference>
<dbReference type="InterPro" id="IPR041489">
    <property type="entry name" value="PDZ_6"/>
</dbReference>
<dbReference type="GO" id="GO:0004175">
    <property type="term" value="F:endopeptidase activity"/>
    <property type="evidence" value="ECO:0007669"/>
    <property type="project" value="TreeGrafter"/>
</dbReference>
<comment type="similarity">
    <text evidence="1 5">Belongs to the peptidase S41A family.</text>
</comment>
<feature type="signal peptide" evidence="6">
    <location>
        <begin position="1"/>
        <end position="20"/>
    </location>
</feature>
<dbReference type="InterPro" id="IPR055210">
    <property type="entry name" value="CtpA/B_N"/>
</dbReference>
<dbReference type="CDD" id="cd07560">
    <property type="entry name" value="Peptidase_S41_CPP"/>
    <property type="match status" value="1"/>
</dbReference>
<dbReference type="Proteomes" id="UP000305760">
    <property type="component" value="Unassembled WGS sequence"/>
</dbReference>
<dbReference type="GO" id="GO:0030288">
    <property type="term" value="C:outer membrane-bounded periplasmic space"/>
    <property type="evidence" value="ECO:0007669"/>
    <property type="project" value="TreeGrafter"/>
</dbReference>
<dbReference type="GO" id="GO:0008236">
    <property type="term" value="F:serine-type peptidase activity"/>
    <property type="evidence" value="ECO:0007669"/>
    <property type="project" value="UniProtKB-KW"/>
</dbReference>
<feature type="chain" id="PRO_5022786537" evidence="6">
    <location>
        <begin position="21"/>
        <end position="433"/>
    </location>
</feature>
<evidence type="ECO:0000256" key="2">
    <source>
        <dbReference type="ARBA" id="ARBA00022670"/>
    </source>
</evidence>
<dbReference type="Gene3D" id="3.90.226.10">
    <property type="entry name" value="2-enoyl-CoA Hydratase, Chain A, domain 1"/>
    <property type="match status" value="1"/>
</dbReference>
<dbReference type="SMART" id="SM00228">
    <property type="entry name" value="PDZ"/>
    <property type="match status" value="1"/>
</dbReference>
<keyword evidence="6" id="KW-0732">Signal</keyword>
<dbReference type="Pfam" id="PF03572">
    <property type="entry name" value="Peptidase_S41"/>
    <property type="match status" value="1"/>
</dbReference>
<dbReference type="Pfam" id="PF22694">
    <property type="entry name" value="CtpB_N-like"/>
    <property type="match status" value="1"/>
</dbReference>
<comment type="caution">
    <text evidence="8">The sequence shown here is derived from an EMBL/GenBank/DDBJ whole genome shotgun (WGS) entry which is preliminary data.</text>
</comment>
<accession>A0A5C4RPV2</accession>
<evidence type="ECO:0000313" key="8">
    <source>
        <dbReference type="EMBL" id="TNJ32984.1"/>
    </source>
</evidence>
<dbReference type="SMART" id="SM00245">
    <property type="entry name" value="TSPc"/>
    <property type="match status" value="1"/>
</dbReference>
<proteinExistence type="inferred from homology"/>
<dbReference type="InterPro" id="IPR005151">
    <property type="entry name" value="Tail-specific_protease"/>
</dbReference>
<dbReference type="PROSITE" id="PS50106">
    <property type="entry name" value="PDZ"/>
    <property type="match status" value="1"/>
</dbReference>
<dbReference type="Gene3D" id="3.30.750.44">
    <property type="match status" value="1"/>
</dbReference>
<dbReference type="GO" id="GO:0006508">
    <property type="term" value="P:proteolysis"/>
    <property type="evidence" value="ECO:0007669"/>
    <property type="project" value="UniProtKB-KW"/>
</dbReference>
<dbReference type="Gene3D" id="2.30.42.10">
    <property type="match status" value="1"/>
</dbReference>
<dbReference type="CDD" id="cd06782">
    <property type="entry name" value="cpPDZ_CPP-like"/>
    <property type="match status" value="1"/>
</dbReference>
<dbReference type="OrthoDB" id="9812068at2"/>
<evidence type="ECO:0000256" key="6">
    <source>
        <dbReference type="SAM" id="SignalP"/>
    </source>
</evidence>
<evidence type="ECO:0000259" key="7">
    <source>
        <dbReference type="PROSITE" id="PS50106"/>
    </source>
</evidence>
<keyword evidence="3 5" id="KW-0378">Hydrolase</keyword>
<dbReference type="FunFam" id="2.30.42.10:FF:000063">
    <property type="entry name" value="Peptidase, S41 family"/>
    <property type="match status" value="1"/>
</dbReference>
<dbReference type="NCBIfam" id="TIGR00225">
    <property type="entry name" value="prc"/>
    <property type="match status" value="1"/>
</dbReference>
<dbReference type="FunFam" id="3.90.226.10:FF:000029">
    <property type="entry name" value="Peptidase, S41 family"/>
    <property type="match status" value="1"/>
</dbReference>
<keyword evidence="4 5" id="KW-0720">Serine protease</keyword>
<keyword evidence="9" id="KW-1185">Reference proteome</keyword>
<evidence type="ECO:0000313" key="9">
    <source>
        <dbReference type="Proteomes" id="UP000305760"/>
    </source>
</evidence>
<organism evidence="8 9">
    <name type="scientific">Arenimonas terrae</name>
    <dbReference type="NCBI Taxonomy" id="2546226"/>
    <lineage>
        <taxon>Bacteria</taxon>
        <taxon>Pseudomonadati</taxon>
        <taxon>Pseudomonadota</taxon>
        <taxon>Gammaproteobacteria</taxon>
        <taxon>Lysobacterales</taxon>
        <taxon>Lysobacteraceae</taxon>
        <taxon>Arenimonas</taxon>
    </lineage>
</organism>
<evidence type="ECO:0000256" key="1">
    <source>
        <dbReference type="ARBA" id="ARBA00009179"/>
    </source>
</evidence>
<sequence>MPAMRPLLILLTALATPAFAQSPAADAEPAAPTLAEPTPRTVPLEEIQRYVAVYRAIKDAYVEPINDQELMKAALRGLLSDLDPHSAYLEKEEAEDLQEQTEGAYSGVGVEIEQRADGSILVISPIDGTPAQRAGLRAGDVIIAIDGAPLGKDGADSVSRDLRGEAGTKVSVTLVRTGESVPRELEITREIIRVTSVSSRLLEPGYGYLRISTFQTDTGPQVVRQLRALNQQSGGQLAGLVLDLRSNPGGLLNAAVEAADALLETGLIVSTKGRLPYSNASYHAKTGDLLSGAPVVVLVDAGTASAAEVLAGALSDHDRATVMGSRTFGKGSVQTVVPLENGDSVKLTTARYFTPSGKSIQARGIRPDVVLRGEATRGLREQDLPGHLRGDEEVGDGYARGEVIEGEKAIAEALARLKATQRTAAAPRAAAGG</sequence>
<evidence type="ECO:0000256" key="3">
    <source>
        <dbReference type="ARBA" id="ARBA00022801"/>
    </source>
</evidence>
<dbReference type="InterPro" id="IPR004447">
    <property type="entry name" value="Peptidase_S41A"/>
</dbReference>
<dbReference type="SUPFAM" id="SSF52096">
    <property type="entry name" value="ClpP/crotonase"/>
    <property type="match status" value="1"/>
</dbReference>
<evidence type="ECO:0000256" key="5">
    <source>
        <dbReference type="RuleBase" id="RU004404"/>
    </source>
</evidence>
<name>A0A5C4RPV2_9GAMM</name>
<dbReference type="GO" id="GO:0007165">
    <property type="term" value="P:signal transduction"/>
    <property type="evidence" value="ECO:0007669"/>
    <property type="project" value="TreeGrafter"/>
</dbReference>
<gene>
    <name evidence="8" type="ORF">E1B00_11750</name>
</gene>
<dbReference type="SUPFAM" id="SSF50156">
    <property type="entry name" value="PDZ domain-like"/>
    <property type="match status" value="1"/>
</dbReference>
<dbReference type="PANTHER" id="PTHR32060">
    <property type="entry name" value="TAIL-SPECIFIC PROTEASE"/>
    <property type="match status" value="1"/>
</dbReference>
<dbReference type="InterPro" id="IPR001478">
    <property type="entry name" value="PDZ"/>
</dbReference>
<reference evidence="8 9" key="1">
    <citation type="submission" date="2019-03" db="EMBL/GenBank/DDBJ databases">
        <title>Arenimonas daejeonensis sp. nov., isolated from compost.</title>
        <authorList>
            <person name="Jeon C.O."/>
        </authorList>
    </citation>
    <scope>NUCLEOTIDE SEQUENCE [LARGE SCALE GENOMIC DNA]</scope>
    <source>
        <strain evidence="8 9">R29</strain>
    </source>
</reference>
<dbReference type="AlphaFoldDB" id="A0A5C4RPV2"/>
<keyword evidence="2 5" id="KW-0645">Protease</keyword>